<accession>A0A4R5MAY6</accession>
<feature type="region of interest" description="Disordered" evidence="1">
    <location>
        <begin position="397"/>
        <end position="484"/>
    </location>
</feature>
<feature type="compositionally biased region" description="Polar residues" evidence="1">
    <location>
        <begin position="466"/>
        <end position="475"/>
    </location>
</feature>
<evidence type="ECO:0000313" key="2">
    <source>
        <dbReference type="EMBL" id="TDG23627.1"/>
    </source>
</evidence>
<feature type="compositionally biased region" description="Polar residues" evidence="1">
    <location>
        <begin position="432"/>
        <end position="441"/>
    </location>
</feature>
<gene>
    <name evidence="2" type="ORF">EYW47_12890</name>
</gene>
<protein>
    <submittedName>
        <fullName evidence="2">Uncharacterized protein</fullName>
    </submittedName>
</protein>
<evidence type="ECO:0000256" key="1">
    <source>
        <dbReference type="SAM" id="MobiDB-lite"/>
    </source>
</evidence>
<proteinExistence type="predicted"/>
<comment type="caution">
    <text evidence="2">The sequence shown here is derived from an EMBL/GenBank/DDBJ whole genome shotgun (WGS) entry which is preliminary data.</text>
</comment>
<dbReference type="OrthoDB" id="58809at2"/>
<feature type="region of interest" description="Disordered" evidence="1">
    <location>
        <begin position="1"/>
        <end position="23"/>
    </location>
</feature>
<reference evidence="2 3" key="1">
    <citation type="submission" date="2019-03" db="EMBL/GenBank/DDBJ databases">
        <title>Paraburkholderia sp. 4M-K11, isolated from subtropical forest soil.</title>
        <authorList>
            <person name="Gao Z.-H."/>
            <person name="Qiu L.-H."/>
        </authorList>
    </citation>
    <scope>NUCLEOTIDE SEQUENCE [LARGE SCALE GENOMIC DNA]</scope>
    <source>
        <strain evidence="2 3">4M-K11</strain>
    </source>
</reference>
<evidence type="ECO:0000313" key="3">
    <source>
        <dbReference type="Proteomes" id="UP000295722"/>
    </source>
</evidence>
<dbReference type="EMBL" id="SMRP01000005">
    <property type="protein sequence ID" value="TDG23627.1"/>
    <property type="molecule type" value="Genomic_DNA"/>
</dbReference>
<sequence length="484" mass="53624">MSWPRRRTRNAERRLATPPRPFPHGRGVFASRFLHRVRRAARRPQAALQSLLREGQRGGLQSALVCLMMFGLPFAARAEGPSSRYSFAVLANVITEPGDETTLQRLIDAIGRDPQISFAVYDGNLKGSRETCSDRLYERRRTLLDASRVPLIFVPGQRDWGTCGTAGAGGYDPVERLDFLRQDFFADANSLGQFPLTLTRESEVSRFRPYRENARWQLGDTVFIALNVPDGNNHFLNAGGRNGEFEDRVIANGFWLEHAAEFARRRNARAIVIFMQGNAMPEEYERPDRFAWLRFRRTPRDGYAELRRSLVKLAETFRGPVVLVHPDNAKLTRAFAIDQPLRNDKGIRIANVTRIEFSLRDPLTQWLQIDADMTRRTPLRVSVHDVPRHLPLLPPPLPPLLPGGSGEPALPAMPEISSMPDVTEIPGMQQAPDANSASGTNSMGGMGAPDGASTGKAAPAWPAQGSGPSTGSGEPQTVLPPTQP</sequence>
<dbReference type="Proteomes" id="UP000295722">
    <property type="component" value="Unassembled WGS sequence"/>
</dbReference>
<dbReference type="AlphaFoldDB" id="A0A4R5MAY6"/>
<organism evidence="2 3">
    <name type="scientific">Paraburkholderia silviterrae</name>
    <dbReference type="NCBI Taxonomy" id="2528715"/>
    <lineage>
        <taxon>Bacteria</taxon>
        <taxon>Pseudomonadati</taxon>
        <taxon>Pseudomonadota</taxon>
        <taxon>Betaproteobacteria</taxon>
        <taxon>Burkholderiales</taxon>
        <taxon>Burkholderiaceae</taxon>
        <taxon>Paraburkholderia</taxon>
    </lineage>
</organism>
<keyword evidence="3" id="KW-1185">Reference proteome</keyword>
<name>A0A4R5MAY6_9BURK</name>